<dbReference type="InterPro" id="IPR025553">
    <property type="entry name" value="YppF"/>
</dbReference>
<evidence type="ECO:0000313" key="2">
    <source>
        <dbReference type="Proteomes" id="UP001357223"/>
    </source>
</evidence>
<proteinExistence type="predicted"/>
<keyword evidence="2" id="KW-1185">Reference proteome</keyword>
<gene>
    <name evidence="1" type="primary">yppF</name>
    <name evidence="1" type="ORF">R4Z09_25610</name>
</gene>
<name>A0ABZ2CBP9_9BACI</name>
<accession>A0ABZ2CBP9</accession>
<reference evidence="1 2" key="1">
    <citation type="submission" date="2023-10" db="EMBL/GenBank/DDBJ databases">
        <title>Niallia locisalis sp.nov. isolated from a salt pond sample.</title>
        <authorList>
            <person name="Li X.-J."/>
            <person name="Dong L."/>
        </authorList>
    </citation>
    <scope>NUCLEOTIDE SEQUENCE [LARGE SCALE GENOMIC DNA]</scope>
    <source>
        <strain evidence="1 2">DSM 29761</strain>
    </source>
</reference>
<dbReference type="Proteomes" id="UP001357223">
    <property type="component" value="Chromosome"/>
</dbReference>
<sequence>MLLKDLMYGFAIVKKQNALNLNELLDFTQKCYINGEISIAEYKKLYFELNKLGAKKPESFICNNRELIIDVSSVQQLS</sequence>
<dbReference type="RefSeq" id="WP_338449512.1">
    <property type="nucleotide sequence ID" value="NZ_CP137640.1"/>
</dbReference>
<protein>
    <submittedName>
        <fullName evidence="1">YppF family protein</fullName>
    </submittedName>
</protein>
<evidence type="ECO:0000313" key="1">
    <source>
        <dbReference type="EMBL" id="WVX80581.1"/>
    </source>
</evidence>
<dbReference type="Pfam" id="PF14178">
    <property type="entry name" value="YppF"/>
    <property type="match status" value="1"/>
</dbReference>
<organism evidence="1 2">
    <name type="scientific">Niallia oryzisoli</name>
    <dbReference type="NCBI Taxonomy" id="1737571"/>
    <lineage>
        <taxon>Bacteria</taxon>
        <taxon>Bacillati</taxon>
        <taxon>Bacillota</taxon>
        <taxon>Bacilli</taxon>
        <taxon>Bacillales</taxon>
        <taxon>Bacillaceae</taxon>
        <taxon>Niallia</taxon>
    </lineage>
</organism>
<dbReference type="EMBL" id="CP137640">
    <property type="protein sequence ID" value="WVX80581.1"/>
    <property type="molecule type" value="Genomic_DNA"/>
</dbReference>